<keyword evidence="3" id="KW-1185">Reference proteome</keyword>
<dbReference type="PANTHER" id="PTHR14918">
    <property type="entry name" value="KICSTOR COMPLEX PROTEIN SZT2"/>
    <property type="match status" value="1"/>
</dbReference>
<evidence type="ECO:0000313" key="3">
    <source>
        <dbReference type="Proteomes" id="UP000271162"/>
    </source>
</evidence>
<dbReference type="WBParaSite" id="NBR_0001335001-mRNA-1">
    <property type="protein sequence ID" value="NBR_0001335001-mRNA-1"/>
    <property type="gene ID" value="NBR_0001335001"/>
</dbReference>
<sequence>MDAVRHIRELQQFKDVIIAQCHLHSFTYDFHLRMLSRYLVGKDKMLFSPGYNTHAFLVDFLEYYGCRPPNARNCVYEERCTYNLQHGVRGGDVWDHFLSCEKAYGWTVLKLKNSEERVTEQRRDDFMLVSSETAASSDGMKEMFRVVLRDRRLERDELHLVFYLIAVSTEQTSPLEEERHREDSRQSEVGEFKNFEKKKEAPNVENAKEVDELIGRANGGHLQGTTSTTLAINKPTNLASPLEEERHREDSRQSEVGEFKNFEKKKEAPNVENAKEVDELIGRANGGHLQGTTSTTLAINKPTNLVSDAESILNSPRCVEGILKGAESDGDVHRVAVQGSAPRRHRKPACNDDGTIPGEHVTYIHFLSTRQRILQKEVEDAVSQFSSQLSTCVREAEFLCRRASMWKQVLLPKTGRSAQPTTGLSSIFLGSNPNRSLDPWHQLRSVTHHDTMEPSKLKTLISIVSQHYMECREPRLQELLKGSNCARLCRFLFARYGPDRCRFFEFPNSAEKCLILTNPDLDAMFLIECAGETTPTFSVLLKEADLVEDTQDESKLFRQQRLDIAFDDLVACVTAFLWTDLLQKPPGTQ</sequence>
<feature type="compositionally biased region" description="Basic and acidic residues" evidence="1">
    <location>
        <begin position="176"/>
        <end position="214"/>
    </location>
</feature>
<reference evidence="2 3" key="2">
    <citation type="submission" date="2018-11" db="EMBL/GenBank/DDBJ databases">
        <authorList>
            <consortium name="Pathogen Informatics"/>
        </authorList>
    </citation>
    <scope>NUCLEOTIDE SEQUENCE [LARGE SCALE GENOMIC DNA]</scope>
</reference>
<dbReference type="GO" id="GO:0005777">
    <property type="term" value="C:peroxisome"/>
    <property type="evidence" value="ECO:0007669"/>
    <property type="project" value="InterPro"/>
</dbReference>
<organism evidence="4">
    <name type="scientific">Nippostrongylus brasiliensis</name>
    <name type="common">Rat hookworm</name>
    <dbReference type="NCBI Taxonomy" id="27835"/>
    <lineage>
        <taxon>Eukaryota</taxon>
        <taxon>Metazoa</taxon>
        <taxon>Ecdysozoa</taxon>
        <taxon>Nematoda</taxon>
        <taxon>Chromadorea</taxon>
        <taxon>Rhabditida</taxon>
        <taxon>Rhabditina</taxon>
        <taxon>Rhabditomorpha</taxon>
        <taxon>Strongyloidea</taxon>
        <taxon>Heligmosomidae</taxon>
        <taxon>Nippostrongylus</taxon>
    </lineage>
</organism>
<reference evidence="4" key="1">
    <citation type="submission" date="2017-02" db="UniProtKB">
        <authorList>
            <consortium name="WormBaseParasite"/>
        </authorList>
    </citation>
    <scope>IDENTIFICATION</scope>
</reference>
<dbReference type="EMBL" id="UYSL01021014">
    <property type="protein sequence ID" value="VDL76940.1"/>
    <property type="molecule type" value="Genomic_DNA"/>
</dbReference>
<dbReference type="STRING" id="27835.A0A0N4YAE0"/>
<evidence type="ECO:0000313" key="4">
    <source>
        <dbReference type="WBParaSite" id="NBR_0001335001-mRNA-1"/>
    </source>
</evidence>
<evidence type="ECO:0000313" key="2">
    <source>
        <dbReference type="EMBL" id="VDL76940.1"/>
    </source>
</evidence>
<accession>A0A0N4YAE0</accession>
<protein>
    <submittedName>
        <fullName evidence="4">PAP-associated domain-containing protein</fullName>
    </submittedName>
</protein>
<dbReference type="PANTHER" id="PTHR14918:SF3">
    <property type="entry name" value="KICSTOR COMPLEX PROTEIN SZT2"/>
    <property type="match status" value="1"/>
</dbReference>
<name>A0A0N4YAE0_NIPBR</name>
<evidence type="ECO:0000256" key="1">
    <source>
        <dbReference type="SAM" id="MobiDB-lite"/>
    </source>
</evidence>
<feature type="region of interest" description="Disordered" evidence="1">
    <location>
        <begin position="173"/>
        <end position="277"/>
    </location>
</feature>
<dbReference type="AlphaFoldDB" id="A0A0N4YAE0"/>
<gene>
    <name evidence="2" type="ORF">NBR_LOCUS13351</name>
</gene>
<proteinExistence type="predicted"/>
<feature type="compositionally biased region" description="Polar residues" evidence="1">
    <location>
        <begin position="223"/>
        <end position="239"/>
    </location>
</feature>
<dbReference type="OMA" id="CAPITHT"/>
<dbReference type="InterPro" id="IPR033228">
    <property type="entry name" value="SZT2"/>
</dbReference>
<feature type="compositionally biased region" description="Basic and acidic residues" evidence="1">
    <location>
        <begin position="243"/>
        <end position="277"/>
    </location>
</feature>
<dbReference type="Proteomes" id="UP000271162">
    <property type="component" value="Unassembled WGS sequence"/>
</dbReference>